<dbReference type="EMBL" id="NNAY01005203">
    <property type="protein sequence ID" value="OXU16893.1"/>
    <property type="molecule type" value="Genomic_DNA"/>
</dbReference>
<name>A0A232EEX4_9HYME</name>
<dbReference type="Proteomes" id="UP000215335">
    <property type="component" value="Unassembled WGS sequence"/>
</dbReference>
<feature type="non-terminal residue" evidence="1">
    <location>
        <position position="135"/>
    </location>
</feature>
<gene>
    <name evidence="1" type="ORF">TSAR_003431</name>
</gene>
<evidence type="ECO:0000313" key="1">
    <source>
        <dbReference type="EMBL" id="OXU16893.1"/>
    </source>
</evidence>
<evidence type="ECO:0000313" key="2">
    <source>
        <dbReference type="Proteomes" id="UP000215335"/>
    </source>
</evidence>
<reference evidence="1 2" key="1">
    <citation type="journal article" date="2017" name="Curr. Biol.">
        <title>The Evolution of Venom by Co-option of Single-Copy Genes.</title>
        <authorList>
            <person name="Martinson E.O."/>
            <person name="Mrinalini"/>
            <person name="Kelkar Y.D."/>
            <person name="Chang C.H."/>
            <person name="Werren J.H."/>
        </authorList>
    </citation>
    <scope>NUCLEOTIDE SEQUENCE [LARGE SCALE GENOMIC DNA]</scope>
    <source>
        <strain evidence="1 2">Alberta</strain>
        <tissue evidence="1">Whole body</tissue>
    </source>
</reference>
<keyword evidence="2" id="KW-1185">Reference proteome</keyword>
<dbReference type="AlphaFoldDB" id="A0A232EEX4"/>
<sequence length="135" mass="16088">MLETKIVGFCGRSRMVTLDLTLKVSSRSFEASYSYVKTVNVITLNQYLDKDRGKMTDYPTNDIIDILLVLGERRRNYRRSAVLYRKRFPRRRHPNANTICFLELRARRGYLQRQRIRRNIEDQTLNPRFLAILAM</sequence>
<organism evidence="1 2">
    <name type="scientific">Trichomalopsis sarcophagae</name>
    <dbReference type="NCBI Taxonomy" id="543379"/>
    <lineage>
        <taxon>Eukaryota</taxon>
        <taxon>Metazoa</taxon>
        <taxon>Ecdysozoa</taxon>
        <taxon>Arthropoda</taxon>
        <taxon>Hexapoda</taxon>
        <taxon>Insecta</taxon>
        <taxon>Pterygota</taxon>
        <taxon>Neoptera</taxon>
        <taxon>Endopterygota</taxon>
        <taxon>Hymenoptera</taxon>
        <taxon>Apocrita</taxon>
        <taxon>Proctotrupomorpha</taxon>
        <taxon>Chalcidoidea</taxon>
        <taxon>Pteromalidae</taxon>
        <taxon>Pteromalinae</taxon>
        <taxon>Trichomalopsis</taxon>
    </lineage>
</organism>
<protein>
    <recommendedName>
        <fullName evidence="3">DUF4817 domain-containing protein</fullName>
    </recommendedName>
</protein>
<comment type="caution">
    <text evidence="1">The sequence shown here is derived from an EMBL/GenBank/DDBJ whole genome shotgun (WGS) entry which is preliminary data.</text>
</comment>
<proteinExistence type="predicted"/>
<accession>A0A232EEX4</accession>
<evidence type="ECO:0008006" key="3">
    <source>
        <dbReference type="Google" id="ProtNLM"/>
    </source>
</evidence>